<dbReference type="AlphaFoldDB" id="A0A7N0UDA3"/>
<evidence type="ECO:0000313" key="1">
    <source>
        <dbReference type="EnsemblPlants" id="Kaladp0060s0472.1.v1.1"/>
    </source>
</evidence>
<name>A0A7N0UDA3_KALFE</name>
<keyword evidence="2" id="KW-1185">Reference proteome</keyword>
<dbReference type="Proteomes" id="UP000594263">
    <property type="component" value="Unplaced"/>
</dbReference>
<accession>A0A7N0UDA3</accession>
<sequence>MKPMFHTQLLLRPCIEVEAEIGLPASAEEVFKDAEPQNQVWTSMTTLAEEPPASNK</sequence>
<organism evidence="1 2">
    <name type="scientific">Kalanchoe fedtschenkoi</name>
    <name type="common">Lavender scallops</name>
    <name type="synonym">South American air plant</name>
    <dbReference type="NCBI Taxonomy" id="63787"/>
    <lineage>
        <taxon>Eukaryota</taxon>
        <taxon>Viridiplantae</taxon>
        <taxon>Streptophyta</taxon>
        <taxon>Embryophyta</taxon>
        <taxon>Tracheophyta</taxon>
        <taxon>Spermatophyta</taxon>
        <taxon>Magnoliopsida</taxon>
        <taxon>eudicotyledons</taxon>
        <taxon>Gunneridae</taxon>
        <taxon>Pentapetalae</taxon>
        <taxon>Saxifragales</taxon>
        <taxon>Crassulaceae</taxon>
        <taxon>Kalanchoe</taxon>
    </lineage>
</organism>
<dbReference type="EnsemblPlants" id="Kaladp0060s0472.1.v1.1">
    <property type="protein sequence ID" value="Kaladp0060s0472.1.v1.1"/>
    <property type="gene ID" value="Kaladp0060s0472.v1.1"/>
</dbReference>
<reference evidence="1" key="1">
    <citation type="submission" date="2021-01" db="UniProtKB">
        <authorList>
            <consortium name="EnsemblPlants"/>
        </authorList>
    </citation>
    <scope>IDENTIFICATION</scope>
</reference>
<evidence type="ECO:0000313" key="2">
    <source>
        <dbReference type="Proteomes" id="UP000594263"/>
    </source>
</evidence>
<protein>
    <submittedName>
        <fullName evidence="1">Uncharacterized protein</fullName>
    </submittedName>
</protein>
<proteinExistence type="predicted"/>
<dbReference type="Gramene" id="Kaladp0060s0472.1.v1.1">
    <property type="protein sequence ID" value="Kaladp0060s0472.1.v1.1"/>
    <property type="gene ID" value="Kaladp0060s0472.v1.1"/>
</dbReference>